<comment type="caution">
    <text evidence="1">The sequence shown here is derived from an EMBL/GenBank/DDBJ whole genome shotgun (WGS) entry which is preliminary data.</text>
</comment>
<accession>A0A851I3M6</accession>
<name>A0A851I3M6_9GAMM</name>
<organism evidence="1 2">
    <name type="scientific">Marinobacter adhaerens</name>
    <dbReference type="NCBI Taxonomy" id="1033846"/>
    <lineage>
        <taxon>Bacteria</taxon>
        <taxon>Pseudomonadati</taxon>
        <taxon>Pseudomonadota</taxon>
        <taxon>Gammaproteobacteria</taxon>
        <taxon>Pseudomonadales</taxon>
        <taxon>Marinobacteraceae</taxon>
        <taxon>Marinobacter</taxon>
    </lineage>
</organism>
<sequence>MTNFKDISVVVQGPVQSLKGREQEEGITQKCLSSIRTFLPGAHIILSTWPDQQLAGLDYDELVISEDPGPNIRNFYSDGQPQYYNNNRQIVSTLAGLRQVSTPYAIKLRSDNYLTGNGFVELQSQYPKRCKSHRIFRERVVVSNVFTRRYAKGFKVAFHLSDFFYYGLTEDLLAIWDLELLDDVSPEQAAKANALAHGFIIDCTQMFWLGTLKKFDGSIKLDGLFDNSRQKLELSDGYYANNLVIASPEELGLSLKGRFSGDARIARQKGKCAQWQHWEWQELYRRFCDPEMPHAPLYKKLRLFGQRIMYVYPARLETAFKLWKQKYKQSSAAL</sequence>
<protein>
    <submittedName>
        <fullName evidence="1">LPS biosynthesis protein WavE</fullName>
    </submittedName>
</protein>
<dbReference type="Proteomes" id="UP000536442">
    <property type="component" value="Unassembled WGS sequence"/>
</dbReference>
<reference evidence="1 2" key="1">
    <citation type="submission" date="2020-03" db="EMBL/GenBank/DDBJ databases">
        <title>Metagenomic, metatranscriptomic, and metabolomic analyses revealed the key microbes and metabolic features during the fermentation of ganjang, Korean traditional soy sauce.</title>
        <authorList>
            <person name="Chun B.H."/>
            <person name="Jeon C.O."/>
        </authorList>
    </citation>
    <scope>NUCLEOTIDE SEQUENCE [LARGE SCALE GENOMIC DNA]</scope>
    <source>
        <strain evidence="1 2">KG14</strain>
    </source>
</reference>
<dbReference type="AlphaFoldDB" id="A0A851I3M6"/>
<keyword evidence="2" id="KW-1185">Reference proteome</keyword>
<dbReference type="EMBL" id="JABEVQ010000008">
    <property type="protein sequence ID" value="NWN92711.1"/>
    <property type="molecule type" value="Genomic_DNA"/>
</dbReference>
<evidence type="ECO:0000313" key="2">
    <source>
        <dbReference type="Proteomes" id="UP000536442"/>
    </source>
</evidence>
<dbReference type="InterPro" id="IPR011122">
    <property type="entry name" value="WavE"/>
</dbReference>
<gene>
    <name evidence="1" type="ORF">HLV39_14535</name>
</gene>
<proteinExistence type="predicted"/>
<dbReference type="Pfam" id="PF07507">
    <property type="entry name" value="WavE"/>
    <property type="match status" value="1"/>
</dbReference>
<evidence type="ECO:0000313" key="1">
    <source>
        <dbReference type="EMBL" id="NWN92711.1"/>
    </source>
</evidence>